<evidence type="ECO:0000256" key="3">
    <source>
        <dbReference type="ARBA" id="ARBA00022737"/>
    </source>
</evidence>
<keyword evidence="10" id="KW-1185">Reference proteome</keyword>
<comment type="subcellular location">
    <subcellularLocation>
        <location evidence="1">Membrane</location>
        <topology evidence="1">Multi-pass membrane protein</topology>
    </subcellularLocation>
</comment>
<evidence type="ECO:0000313" key="9">
    <source>
        <dbReference type="EMBL" id="KAF9585114.1"/>
    </source>
</evidence>
<evidence type="ECO:0000256" key="7">
    <source>
        <dbReference type="SAM" id="Phobius"/>
    </source>
</evidence>
<dbReference type="PANTHER" id="PTHR10582:SF2">
    <property type="entry name" value="INACTIVE"/>
    <property type="match status" value="1"/>
</dbReference>
<evidence type="ECO:0000256" key="1">
    <source>
        <dbReference type="ARBA" id="ARBA00004141"/>
    </source>
</evidence>
<evidence type="ECO:0000256" key="6">
    <source>
        <dbReference type="SAM" id="MobiDB-lite"/>
    </source>
</evidence>
<evidence type="ECO:0000256" key="2">
    <source>
        <dbReference type="ARBA" id="ARBA00022692"/>
    </source>
</evidence>
<dbReference type="PANTHER" id="PTHR10582">
    <property type="entry name" value="TRANSIENT RECEPTOR POTENTIAL ION CHANNEL PROTEIN"/>
    <property type="match status" value="1"/>
</dbReference>
<accession>A0A9P6KGW3</accession>
<dbReference type="OrthoDB" id="2433234at2759"/>
<gene>
    <name evidence="9" type="ORF">BGW38_003849</name>
</gene>
<proteinExistence type="predicted"/>
<evidence type="ECO:0000259" key="8">
    <source>
        <dbReference type="Pfam" id="PF00520"/>
    </source>
</evidence>
<sequence>CILPPIPRLRRSFNVWHTDTEDVNGKRVPSAVEWFEVSESGSHVATLSWTGSRLHLDLWDLNLNDTDLTKTYPSLPTDSIAHIVVNHGSEYYKRIKLSVSWDGSQIAVYGSEYTNGSPVQLFTKSDSGSVGKQQSKRKPAPATLLPSDHPSQCEKLQSFVGHAKFTVFSQSEDNPGNVAERFITTDGQNVYVYSITGPWMQIHSLPVLPEQDLRTSSLMLNTSAKGVIVSEISFYRLCIWNLETGIRQHIINTTHKIWKHILSTDGQILAIVTTGTLLLYSTSSGELIQRSMIPSNIVQILVQGNPNVYGWQDGLPRRVLLMKSTEGLPLNKKYTIPLYDVSSSVRDVNFGLDGFPVKSSIVGWEHGSILEIGPLEDLFISIDGQPLCTPGCATDLHELSVIETEKVITYSWGKCTITTREGLRRPISIIDIQFNDGRSKQYCSLHMVDGHPQAVTVDQEFQDRRCSIWMLPQSFEEDIELLLCWSLESDAIEHSIYACPHDRTLTFRSGRKSTHLDPEQVFTLENAEKLFKATSGYFTRDEDCREVFDAEARFFRSYINRFPSPGDHSKSILTRGCLEWRGMHHERFKAALNCLLYSDSEHGWVPLRTYSKGANPVGVMLDHAKKSPEAMEVVRAMIDYCFSKVKTTKDIIYTHVLIECIDELSARYEDIALRTTRGLAYVKHHNRELIVNNHKITHPPTVRRFWAPDTRKIYECKNPILQLHYIGEQGDPLNANFTEEIYVTPVNLLWSFVPNTKKPCKEFTDFDPKVRVTWLSVLFHSVLLNLNPFKHSYIKPRYHSLDTLDNPAAEAVIQYKWNKYVFAVWLARFLTQCIYYTLIVIAALMQVYYDNPNALLGVFFAIISFSCLFLWLEFLQWQEDRFDDDDGDSAFPNGGLGNQRTKGSGTPATEAPQTGYFAQLVRCIFRPFAMVLGMSANEGQNQHAPRKERSPYFRSPYNLLDLVMYLYPLGTSIHQCIDILNGTDNGWTADFSFCLVFVFLHLLAELRVSENMCKYITIVFGVLREIRLFFLVFAAGVLFFSIAIVHILFGISIQGVENSNRLEGVNLPKHFFGAITTVYLMIGGRYDPLADDLFANSEGEKGAEYKNWPLIVMVMVYFTFSSILMLNVLIALINVAFVKADDSWWQVYLENRLRYVESAENMSYYIPEAFDWFPSEIYYTATQYQERQYTRRIKKKDEEILLEDSEDPVPEKASTDEVAKTLLNSSLLASRIAEIEEKIGRQGQDQQQSLLVIKEHLVKQSQDGDHQSGVSGIRSQLEQGSREQAVRAAELHRVAERSQSDISGMRSDNSELRREVIGLKRDIQAILDAIQILQAQLSQRQ</sequence>
<name>A0A9P6KGW3_9FUNG</name>
<feature type="transmembrane region" description="Helical" evidence="7">
    <location>
        <begin position="854"/>
        <end position="872"/>
    </location>
</feature>
<keyword evidence="4 7" id="KW-1133">Transmembrane helix</keyword>
<keyword evidence="5 7" id="KW-0472">Membrane</keyword>
<dbReference type="GO" id="GO:0098703">
    <property type="term" value="P:calcium ion import across plasma membrane"/>
    <property type="evidence" value="ECO:0007669"/>
    <property type="project" value="TreeGrafter"/>
</dbReference>
<dbReference type="Proteomes" id="UP000780801">
    <property type="component" value="Unassembled WGS sequence"/>
</dbReference>
<dbReference type="GO" id="GO:0005216">
    <property type="term" value="F:monoatomic ion channel activity"/>
    <property type="evidence" value="ECO:0007669"/>
    <property type="project" value="InterPro"/>
</dbReference>
<dbReference type="InterPro" id="IPR036322">
    <property type="entry name" value="WD40_repeat_dom_sf"/>
</dbReference>
<feature type="domain" description="Ion transport" evidence="8">
    <location>
        <begin position="882"/>
        <end position="1141"/>
    </location>
</feature>
<evidence type="ECO:0000256" key="5">
    <source>
        <dbReference type="ARBA" id="ARBA00023136"/>
    </source>
</evidence>
<protein>
    <recommendedName>
        <fullName evidence="8">Ion transport domain-containing protein</fullName>
    </recommendedName>
</protein>
<feature type="compositionally biased region" description="Polar residues" evidence="6">
    <location>
        <begin position="124"/>
        <end position="133"/>
    </location>
</feature>
<organism evidence="9 10">
    <name type="scientific">Lunasporangiospora selenospora</name>
    <dbReference type="NCBI Taxonomy" id="979761"/>
    <lineage>
        <taxon>Eukaryota</taxon>
        <taxon>Fungi</taxon>
        <taxon>Fungi incertae sedis</taxon>
        <taxon>Mucoromycota</taxon>
        <taxon>Mortierellomycotina</taxon>
        <taxon>Mortierellomycetes</taxon>
        <taxon>Mortierellales</taxon>
        <taxon>Mortierellaceae</taxon>
        <taxon>Lunasporangiospora</taxon>
    </lineage>
</organism>
<evidence type="ECO:0000313" key="10">
    <source>
        <dbReference type="Proteomes" id="UP000780801"/>
    </source>
</evidence>
<feature type="non-terminal residue" evidence="9">
    <location>
        <position position="1341"/>
    </location>
</feature>
<feature type="transmembrane region" description="Helical" evidence="7">
    <location>
        <begin position="1028"/>
        <end position="1051"/>
    </location>
</feature>
<dbReference type="InterPro" id="IPR024862">
    <property type="entry name" value="TRPV"/>
</dbReference>
<feature type="transmembrane region" description="Helical" evidence="7">
    <location>
        <begin position="987"/>
        <end position="1008"/>
    </location>
</feature>
<comment type="caution">
    <text evidence="9">The sequence shown here is derived from an EMBL/GenBank/DDBJ whole genome shotgun (WGS) entry which is preliminary data.</text>
</comment>
<feature type="region of interest" description="Disordered" evidence="6">
    <location>
        <begin position="124"/>
        <end position="148"/>
    </location>
</feature>
<feature type="transmembrane region" description="Helical" evidence="7">
    <location>
        <begin position="825"/>
        <end position="848"/>
    </location>
</feature>
<dbReference type="EMBL" id="JAABOA010000251">
    <property type="protein sequence ID" value="KAF9585114.1"/>
    <property type="molecule type" value="Genomic_DNA"/>
</dbReference>
<keyword evidence="2 7" id="KW-0812">Transmembrane</keyword>
<dbReference type="Pfam" id="PF00520">
    <property type="entry name" value="Ion_trans"/>
    <property type="match status" value="1"/>
</dbReference>
<dbReference type="InterPro" id="IPR005821">
    <property type="entry name" value="Ion_trans_dom"/>
</dbReference>
<evidence type="ECO:0000256" key="4">
    <source>
        <dbReference type="ARBA" id="ARBA00022989"/>
    </source>
</evidence>
<dbReference type="SUPFAM" id="SSF50978">
    <property type="entry name" value="WD40 repeat-like"/>
    <property type="match status" value="1"/>
</dbReference>
<keyword evidence="3" id="KW-0677">Repeat</keyword>
<feature type="transmembrane region" description="Helical" evidence="7">
    <location>
        <begin position="1110"/>
        <end position="1133"/>
    </location>
</feature>
<dbReference type="GO" id="GO:0005886">
    <property type="term" value="C:plasma membrane"/>
    <property type="evidence" value="ECO:0007669"/>
    <property type="project" value="TreeGrafter"/>
</dbReference>
<reference evidence="9" key="1">
    <citation type="journal article" date="2020" name="Fungal Divers.">
        <title>Resolving the Mortierellaceae phylogeny through synthesis of multi-gene phylogenetics and phylogenomics.</title>
        <authorList>
            <person name="Vandepol N."/>
            <person name="Liber J."/>
            <person name="Desiro A."/>
            <person name="Na H."/>
            <person name="Kennedy M."/>
            <person name="Barry K."/>
            <person name="Grigoriev I.V."/>
            <person name="Miller A.N."/>
            <person name="O'Donnell K."/>
            <person name="Stajich J.E."/>
            <person name="Bonito G."/>
        </authorList>
    </citation>
    <scope>NUCLEOTIDE SEQUENCE</scope>
    <source>
        <strain evidence="9">KOD1015</strain>
    </source>
</reference>